<proteinExistence type="predicted"/>
<evidence type="ECO:0000313" key="1">
    <source>
        <dbReference type="EMBL" id="QHU07802.1"/>
    </source>
</evidence>
<protein>
    <submittedName>
        <fullName evidence="1">Uncharacterized protein</fullName>
    </submittedName>
</protein>
<sequence length="142" mass="16942">MDYMPGSENWKRIEYIIRKILNHENIDLSFSEAYNIVFHITSFNYAEEFRVNLIKIIKEYEKVESLSDLCIKSINKRCKPENIKDLPISSRVKKQFIDVKEFKGIDNSSMQVILDICLYFERIYIKFVYGTTLKKHLFGELI</sequence>
<organism evidence="1">
    <name type="scientific">viral metagenome</name>
    <dbReference type="NCBI Taxonomy" id="1070528"/>
    <lineage>
        <taxon>unclassified sequences</taxon>
        <taxon>metagenomes</taxon>
        <taxon>organismal metagenomes</taxon>
    </lineage>
</organism>
<dbReference type="EMBL" id="MN740687">
    <property type="protein sequence ID" value="QHU07802.1"/>
    <property type="molecule type" value="Genomic_DNA"/>
</dbReference>
<dbReference type="AlphaFoldDB" id="A0A6C0JPY0"/>
<dbReference type="Gene3D" id="1.20.1310.10">
    <property type="entry name" value="Cullin Repeats"/>
    <property type="match status" value="1"/>
</dbReference>
<dbReference type="SUPFAM" id="SSF74788">
    <property type="entry name" value="Cullin repeat-like"/>
    <property type="match status" value="1"/>
</dbReference>
<reference evidence="1" key="1">
    <citation type="journal article" date="2020" name="Nature">
        <title>Giant virus diversity and host interactions through global metagenomics.</title>
        <authorList>
            <person name="Schulz F."/>
            <person name="Roux S."/>
            <person name="Paez-Espino D."/>
            <person name="Jungbluth S."/>
            <person name="Walsh D.A."/>
            <person name="Denef V.J."/>
            <person name="McMahon K.D."/>
            <person name="Konstantinidis K.T."/>
            <person name="Eloe-Fadrosh E.A."/>
            <person name="Kyrpides N.C."/>
            <person name="Woyke T."/>
        </authorList>
    </citation>
    <scope>NUCLEOTIDE SEQUENCE</scope>
    <source>
        <strain evidence="1">GVMAG-S-1041349-163</strain>
    </source>
</reference>
<dbReference type="InterPro" id="IPR016159">
    <property type="entry name" value="Cullin_repeat-like_dom_sf"/>
</dbReference>
<name>A0A6C0JPY0_9ZZZZ</name>
<accession>A0A6C0JPY0</accession>